<evidence type="ECO:0008006" key="4">
    <source>
        <dbReference type="Google" id="ProtNLM"/>
    </source>
</evidence>
<feature type="region of interest" description="Disordered" evidence="1">
    <location>
        <begin position="399"/>
        <end position="418"/>
    </location>
</feature>
<dbReference type="EMBL" id="JANZXA010000047">
    <property type="protein sequence ID" value="MCT2402083.1"/>
    <property type="molecule type" value="Genomic_DNA"/>
</dbReference>
<evidence type="ECO:0000313" key="2">
    <source>
        <dbReference type="EMBL" id="MCT2402083.1"/>
    </source>
</evidence>
<accession>A0ABT2IB80</accession>
<feature type="non-terminal residue" evidence="2">
    <location>
        <position position="1"/>
    </location>
</feature>
<feature type="compositionally biased region" description="Gly residues" evidence="1">
    <location>
        <begin position="400"/>
        <end position="417"/>
    </location>
</feature>
<dbReference type="Proteomes" id="UP001165583">
    <property type="component" value="Unassembled WGS sequence"/>
</dbReference>
<proteinExistence type="predicted"/>
<protein>
    <recommendedName>
        <fullName evidence="4">Autotransporter outer membrane beta-barrel domain-containing protein</fullName>
    </recommendedName>
</protein>
<reference evidence="2" key="1">
    <citation type="submission" date="2022-09" db="EMBL/GenBank/DDBJ databases">
        <title>Novosphingobium sp. Nov., a polycyclic aromatic hydrocarbon-degrading bacterium isolated form mangrove sediments in HongKong.</title>
        <authorList>
            <person name="Hu Z."/>
        </authorList>
    </citation>
    <scope>NUCLEOTIDE SEQUENCE</scope>
    <source>
        <strain evidence="2">HK4-1</strain>
    </source>
</reference>
<comment type="caution">
    <text evidence="2">The sequence shown here is derived from an EMBL/GenBank/DDBJ whole genome shotgun (WGS) entry which is preliminary data.</text>
</comment>
<sequence>DGIGGTIAISAAQGSITSNGLNLYAGGYGGSGDTLGGAGLGGSISLDASQGATIDVQSTIADTTGYGGYGGLAGIGGDGTGGAIDLAVSGGATYASTGFTSFYADGYGYDGFLAGGTGTGGVISLTDTGGTFDFSSLFLSADGTGAYSDTLFGDGIGGSVLISLRGADQNWDYLYASAIATAGDSYGSPSAAVGGIATGDSVNGVSLDINGVALNLTGGLELNADAYGNLNGDATSLATAGRANLSISGGGALVTDASVKVTASAHVSLGDVTGDPDVTSSLQGGTTSLDISGGSLTAGQLDVLAEAEGFGALVLAGQARGGTASATVSNGGILNVGSPTGTGTLTVSAAAIGNFETFFTPTSPTVDTGFAADAQGGTATLQLVSGQVSTAGATLVTASGTGGPSGNGSDGGNGTGGTATLAMSGGTFTFGSDLDVLATGIGGTAILGGTSGAGTGGLAAFDATGGTATIASGNLTISAGALAQDIDITQTGSGGDARGGTARLGTAGT</sequence>
<feature type="region of interest" description="Disordered" evidence="1">
    <location>
        <begin position="489"/>
        <end position="509"/>
    </location>
</feature>
<keyword evidence="3" id="KW-1185">Reference proteome</keyword>
<evidence type="ECO:0000256" key="1">
    <source>
        <dbReference type="SAM" id="MobiDB-lite"/>
    </source>
</evidence>
<feature type="compositionally biased region" description="Low complexity" evidence="1">
    <location>
        <begin position="499"/>
        <end position="509"/>
    </location>
</feature>
<organism evidence="2 3">
    <name type="scientific">Novosphingobium mangrovi</name>
    <name type="common">ex Huang et al. 2023</name>
    <dbReference type="NCBI Taxonomy" id="2976432"/>
    <lineage>
        <taxon>Bacteria</taxon>
        <taxon>Pseudomonadati</taxon>
        <taxon>Pseudomonadota</taxon>
        <taxon>Alphaproteobacteria</taxon>
        <taxon>Sphingomonadales</taxon>
        <taxon>Sphingomonadaceae</taxon>
        <taxon>Novosphingobium</taxon>
    </lineage>
</organism>
<name>A0ABT2IB80_9SPHN</name>
<evidence type="ECO:0000313" key="3">
    <source>
        <dbReference type="Proteomes" id="UP001165583"/>
    </source>
</evidence>
<gene>
    <name evidence="2" type="ORF">NZK81_21370</name>
</gene>
<dbReference type="RefSeq" id="WP_419181731.1">
    <property type="nucleotide sequence ID" value="NZ_JANZXA010000047.1"/>
</dbReference>
<feature type="non-terminal residue" evidence="2">
    <location>
        <position position="509"/>
    </location>
</feature>